<gene>
    <name evidence="3" type="ORF">EV378_3409</name>
</gene>
<keyword evidence="4" id="KW-1185">Reference proteome</keyword>
<dbReference type="Proteomes" id="UP000295560">
    <property type="component" value="Unassembled WGS sequence"/>
</dbReference>
<dbReference type="GO" id="GO:0016705">
    <property type="term" value="F:oxidoreductase activity, acting on paired donors, with incorporation or reduction of molecular oxygen"/>
    <property type="evidence" value="ECO:0007669"/>
    <property type="project" value="InterPro"/>
</dbReference>
<dbReference type="PANTHER" id="PTHR43244">
    <property type="match status" value="1"/>
</dbReference>
<name>A0A4R1HXN6_PSEEN</name>
<evidence type="ECO:0000259" key="2">
    <source>
        <dbReference type="Pfam" id="PF00296"/>
    </source>
</evidence>
<dbReference type="OrthoDB" id="3457164at2"/>
<protein>
    <submittedName>
        <fullName evidence="3">F420-dependent oxidoreductase-like protein</fullName>
    </submittedName>
</protein>
<dbReference type="PANTHER" id="PTHR43244:SF1">
    <property type="entry name" value="5,10-METHYLENETETRAHYDROMETHANOPTERIN REDUCTASE"/>
    <property type="match status" value="1"/>
</dbReference>
<dbReference type="AlphaFoldDB" id="A0A4R1HXN6"/>
<organism evidence="3 4">
    <name type="scientific">Pseudonocardia endophytica</name>
    <dbReference type="NCBI Taxonomy" id="401976"/>
    <lineage>
        <taxon>Bacteria</taxon>
        <taxon>Bacillati</taxon>
        <taxon>Actinomycetota</taxon>
        <taxon>Actinomycetes</taxon>
        <taxon>Pseudonocardiales</taxon>
        <taxon>Pseudonocardiaceae</taxon>
        <taxon>Pseudonocardia</taxon>
    </lineage>
</organism>
<reference evidence="3 4" key="1">
    <citation type="submission" date="2019-03" db="EMBL/GenBank/DDBJ databases">
        <title>Sequencing the genomes of 1000 actinobacteria strains.</title>
        <authorList>
            <person name="Klenk H.-P."/>
        </authorList>
    </citation>
    <scope>NUCLEOTIDE SEQUENCE [LARGE SCALE GENOMIC DNA]</scope>
    <source>
        <strain evidence="3 4">DSM 44969</strain>
    </source>
</reference>
<dbReference type="Gene3D" id="3.20.20.30">
    <property type="entry name" value="Luciferase-like domain"/>
    <property type="match status" value="1"/>
</dbReference>
<sequence length="342" mass="36029">MRWGVSVMYWPWMAWDEQVALARRADELGADSVWVAEGYGQEAVALLGALSAVTERVRLAAGILQIPARAPAATATAAATLDRISGGRLLLGLGLSGPQVSEGWYGVPFTAPLRRTREYVEIVRAALSGERLTYDGREWTIPTPDGLGLGKPLKMLGPGAVQERVPIYLGVGGPRTVAQCGEIADGWLPFLFSPEHADELTAPLLDGIAAAGRRRADVTVAPMVPAAVHDDLGTARDLVRPILAFYLGGMGAKGRNFYTDLAVRYGHGPSALTCQDRFLAGDRRGAEAALTTELIDTVAIAATPSTLEKRLGAFADAGVDTLVVTPFGDRAGVLDAMAGALA</sequence>
<evidence type="ECO:0000256" key="1">
    <source>
        <dbReference type="ARBA" id="ARBA00023002"/>
    </source>
</evidence>
<dbReference type="InterPro" id="IPR011251">
    <property type="entry name" value="Luciferase-like_dom"/>
</dbReference>
<dbReference type="SUPFAM" id="SSF51679">
    <property type="entry name" value="Bacterial luciferase-like"/>
    <property type="match status" value="1"/>
</dbReference>
<keyword evidence="1" id="KW-0560">Oxidoreductase</keyword>
<dbReference type="InterPro" id="IPR036661">
    <property type="entry name" value="Luciferase-like_sf"/>
</dbReference>
<comment type="caution">
    <text evidence="3">The sequence shown here is derived from an EMBL/GenBank/DDBJ whole genome shotgun (WGS) entry which is preliminary data.</text>
</comment>
<feature type="domain" description="Luciferase-like" evidence="2">
    <location>
        <begin position="14"/>
        <end position="321"/>
    </location>
</feature>
<evidence type="ECO:0000313" key="4">
    <source>
        <dbReference type="Proteomes" id="UP000295560"/>
    </source>
</evidence>
<dbReference type="InterPro" id="IPR050564">
    <property type="entry name" value="F420-G6PD/mer"/>
</dbReference>
<dbReference type="CDD" id="cd01097">
    <property type="entry name" value="Tetrahydromethanopterin_reductase"/>
    <property type="match status" value="1"/>
</dbReference>
<evidence type="ECO:0000313" key="3">
    <source>
        <dbReference type="EMBL" id="TCK27537.1"/>
    </source>
</evidence>
<dbReference type="RefSeq" id="WP_132426451.1">
    <property type="nucleotide sequence ID" value="NZ_SMFZ01000001.1"/>
</dbReference>
<dbReference type="Pfam" id="PF00296">
    <property type="entry name" value="Bac_luciferase"/>
    <property type="match status" value="1"/>
</dbReference>
<dbReference type="EMBL" id="SMFZ01000001">
    <property type="protein sequence ID" value="TCK27537.1"/>
    <property type="molecule type" value="Genomic_DNA"/>
</dbReference>
<accession>A0A4R1HXN6</accession>
<proteinExistence type="predicted"/>